<keyword evidence="5 6" id="KW-0472">Membrane</keyword>
<evidence type="ECO:0000259" key="7">
    <source>
        <dbReference type="Pfam" id="PF12823"/>
    </source>
</evidence>
<dbReference type="PANTHER" id="PTHR40077">
    <property type="entry name" value="MEMBRANE PROTEIN-RELATED"/>
    <property type="match status" value="1"/>
</dbReference>
<dbReference type="GO" id="GO:0005886">
    <property type="term" value="C:plasma membrane"/>
    <property type="evidence" value="ECO:0007669"/>
    <property type="project" value="UniProtKB-SubCell"/>
</dbReference>
<dbReference type="NCBIfam" id="TIGR03954">
    <property type="entry name" value="integ_memb_HG"/>
    <property type="match status" value="1"/>
</dbReference>
<reference evidence="8" key="1">
    <citation type="submission" date="2023-05" db="EMBL/GenBank/DDBJ databases">
        <authorList>
            <person name="Zhang X."/>
        </authorList>
    </citation>
    <scope>NUCLEOTIDE SEQUENCE</scope>
    <source>
        <strain evidence="8">YF14B1</strain>
    </source>
</reference>
<gene>
    <name evidence="8" type="ORF">QNI16_31435</name>
</gene>
<accession>A0AAE3QX62</accession>
<dbReference type="Pfam" id="PF12823">
    <property type="entry name" value="DUF3817"/>
    <property type="match status" value="1"/>
</dbReference>
<sequence length="100" mass="11256">MTDLLSTSLGKLRVIGFIEGVSFLVILFVTMPLKYVLHMPEANKICGMAHGLLFIAYVILVIMVAIEHRWNFRKTGLALVASIVPFGTFWADAKLFRKED</sequence>
<proteinExistence type="predicted"/>
<keyword evidence="2" id="KW-1003">Cell membrane</keyword>
<protein>
    <submittedName>
        <fullName evidence="8">DUF3817 domain-containing protein</fullName>
    </submittedName>
</protein>
<evidence type="ECO:0000313" key="9">
    <source>
        <dbReference type="Proteomes" id="UP001241110"/>
    </source>
</evidence>
<feature type="transmembrane region" description="Helical" evidence="6">
    <location>
        <begin position="12"/>
        <end position="33"/>
    </location>
</feature>
<dbReference type="AlphaFoldDB" id="A0AAE3QX62"/>
<evidence type="ECO:0000256" key="5">
    <source>
        <dbReference type="ARBA" id="ARBA00023136"/>
    </source>
</evidence>
<evidence type="ECO:0000256" key="4">
    <source>
        <dbReference type="ARBA" id="ARBA00022989"/>
    </source>
</evidence>
<organism evidence="8 9">
    <name type="scientific">Xanthocytophaga flava</name>
    <dbReference type="NCBI Taxonomy" id="3048013"/>
    <lineage>
        <taxon>Bacteria</taxon>
        <taxon>Pseudomonadati</taxon>
        <taxon>Bacteroidota</taxon>
        <taxon>Cytophagia</taxon>
        <taxon>Cytophagales</taxon>
        <taxon>Rhodocytophagaceae</taxon>
        <taxon>Xanthocytophaga</taxon>
    </lineage>
</organism>
<feature type="domain" description="DUF3817" evidence="7">
    <location>
        <begin position="11"/>
        <end position="95"/>
    </location>
</feature>
<evidence type="ECO:0000256" key="1">
    <source>
        <dbReference type="ARBA" id="ARBA00004651"/>
    </source>
</evidence>
<keyword evidence="3 6" id="KW-0812">Transmembrane</keyword>
<evidence type="ECO:0000313" key="8">
    <source>
        <dbReference type="EMBL" id="MDJ1485053.1"/>
    </source>
</evidence>
<dbReference type="EMBL" id="JASJOS010000018">
    <property type="protein sequence ID" value="MDJ1485053.1"/>
    <property type="molecule type" value="Genomic_DNA"/>
</dbReference>
<dbReference type="PANTHER" id="PTHR40077:SF1">
    <property type="entry name" value="MEMBRANE PROTEIN"/>
    <property type="match status" value="1"/>
</dbReference>
<dbReference type="InterPro" id="IPR023845">
    <property type="entry name" value="DUF3817_TM"/>
</dbReference>
<evidence type="ECO:0000256" key="2">
    <source>
        <dbReference type="ARBA" id="ARBA00022475"/>
    </source>
</evidence>
<dbReference type="RefSeq" id="WP_313987077.1">
    <property type="nucleotide sequence ID" value="NZ_JASJOS010000018.1"/>
</dbReference>
<evidence type="ECO:0000256" key="6">
    <source>
        <dbReference type="SAM" id="Phobius"/>
    </source>
</evidence>
<keyword evidence="4 6" id="KW-1133">Transmembrane helix</keyword>
<evidence type="ECO:0000256" key="3">
    <source>
        <dbReference type="ARBA" id="ARBA00022692"/>
    </source>
</evidence>
<feature type="transmembrane region" description="Helical" evidence="6">
    <location>
        <begin position="72"/>
        <end position="91"/>
    </location>
</feature>
<dbReference type="Proteomes" id="UP001241110">
    <property type="component" value="Unassembled WGS sequence"/>
</dbReference>
<name>A0AAE3QX62_9BACT</name>
<comment type="subcellular location">
    <subcellularLocation>
        <location evidence="1">Cell membrane</location>
        <topology evidence="1">Multi-pass membrane protein</topology>
    </subcellularLocation>
</comment>
<feature type="transmembrane region" description="Helical" evidence="6">
    <location>
        <begin position="45"/>
        <end position="66"/>
    </location>
</feature>
<comment type="caution">
    <text evidence="8">The sequence shown here is derived from an EMBL/GenBank/DDBJ whole genome shotgun (WGS) entry which is preliminary data.</text>
</comment>